<dbReference type="STRING" id="660517.SAMN04487946_11472"/>
<organism evidence="2 3">
    <name type="scientific">Halobellus clavatus</name>
    <dbReference type="NCBI Taxonomy" id="660517"/>
    <lineage>
        <taxon>Archaea</taxon>
        <taxon>Methanobacteriati</taxon>
        <taxon>Methanobacteriota</taxon>
        <taxon>Stenosarchaea group</taxon>
        <taxon>Halobacteria</taxon>
        <taxon>Halobacteriales</taxon>
        <taxon>Haloferacaceae</taxon>
        <taxon>Halobellus</taxon>
    </lineage>
</organism>
<feature type="compositionally biased region" description="Polar residues" evidence="1">
    <location>
        <begin position="252"/>
        <end position="264"/>
    </location>
</feature>
<keyword evidence="3" id="KW-1185">Reference proteome</keyword>
<dbReference type="Proteomes" id="UP000199170">
    <property type="component" value="Unassembled WGS sequence"/>
</dbReference>
<gene>
    <name evidence="2" type="ORF">SAMN04487946_11472</name>
</gene>
<dbReference type="Pfam" id="PF22352">
    <property type="entry name" value="K319L-like_PKD"/>
    <property type="match status" value="1"/>
</dbReference>
<evidence type="ECO:0000256" key="1">
    <source>
        <dbReference type="SAM" id="MobiDB-lite"/>
    </source>
</evidence>
<feature type="compositionally biased region" description="Basic and acidic residues" evidence="1">
    <location>
        <begin position="293"/>
        <end position="306"/>
    </location>
</feature>
<proteinExistence type="predicted"/>
<dbReference type="OrthoDB" id="308175at2157"/>
<protein>
    <submittedName>
        <fullName evidence="2">Uncharacterized protein</fullName>
    </submittedName>
</protein>
<sequence length="489" mass="51113">MTAPTDHRAQTESLASLLLIAVVVVSATTFGAYYVASTTGGAGGGAAGGAGGAVGAEVDVSIAATERQLTLSHNGGATLSTADLRVTVENASGEYDFGFENGTVRGGDADGRFEPGETWALDWTQSAGSEVTVTLVDASSGIVVSRSLTVESSTTSDGDGSAEGAGAGELTIAVDAGDDRRVSGEAGSAVGLNGSVPDSADNLAYEWRVVDDDGLSPDAIEITNAETLDPTFEVRENVTDRNRTVTVEFTAENGTASGRDSVSVTVEAINRPPVADAGEDRTWDGDDEDRDGSEDGRGPPDDKPGPPEESEKDGSNSIRAPGSAVVRPAVTIDSAPVFADSDGGDVDLDDPYVELNGSGSFDPDGDDLQYDWQVVDRGDFQSDELDLVDADSTKPKLVLLALPEEEYRNVTVELTVTDTSDATDSDRVNVTAVPTDEFEREDIGPPWIPDFLEKLFERFLGDRPDQNDGPSDGPEDEDSIFGSLLRLLE</sequence>
<dbReference type="Gene3D" id="2.60.40.10">
    <property type="entry name" value="Immunoglobulins"/>
    <property type="match status" value="2"/>
</dbReference>
<dbReference type="AlphaFoldDB" id="A0A1H3JPW1"/>
<dbReference type="InterPro" id="IPR013783">
    <property type="entry name" value="Ig-like_fold"/>
</dbReference>
<evidence type="ECO:0000313" key="3">
    <source>
        <dbReference type="Proteomes" id="UP000199170"/>
    </source>
</evidence>
<reference evidence="3" key="1">
    <citation type="submission" date="2016-10" db="EMBL/GenBank/DDBJ databases">
        <authorList>
            <person name="Varghese N."/>
            <person name="Submissions S."/>
        </authorList>
    </citation>
    <scope>NUCLEOTIDE SEQUENCE [LARGE SCALE GENOMIC DNA]</scope>
    <source>
        <strain evidence="3">CGMCC 1.10118</strain>
    </source>
</reference>
<dbReference type="RefSeq" id="WP_089769149.1">
    <property type="nucleotide sequence ID" value="NZ_FNPB01000014.1"/>
</dbReference>
<name>A0A1H3JPW1_9EURY</name>
<accession>A0A1H3JPW1</accession>
<evidence type="ECO:0000313" key="2">
    <source>
        <dbReference type="EMBL" id="SDY41304.1"/>
    </source>
</evidence>
<dbReference type="EMBL" id="FNPB01000014">
    <property type="protein sequence ID" value="SDY41304.1"/>
    <property type="molecule type" value="Genomic_DNA"/>
</dbReference>
<feature type="region of interest" description="Disordered" evidence="1">
    <location>
        <begin position="252"/>
        <end position="329"/>
    </location>
</feature>